<dbReference type="EMBL" id="KK103091">
    <property type="protein sequence ID" value="KIY96253.1"/>
    <property type="molecule type" value="Genomic_DNA"/>
</dbReference>
<evidence type="ECO:0000313" key="3">
    <source>
        <dbReference type="Proteomes" id="UP000054498"/>
    </source>
</evidence>
<dbReference type="KEGG" id="mng:MNEG_11709"/>
<dbReference type="InterPro" id="IPR050870">
    <property type="entry name" value="FAST_kinase"/>
</dbReference>
<dbReference type="AlphaFoldDB" id="A0A0D2KKC8"/>
<keyword evidence="3" id="KW-1185">Reference proteome</keyword>
<reference evidence="2 3" key="1">
    <citation type="journal article" date="2013" name="BMC Genomics">
        <title>Reconstruction of the lipid metabolism for the microalga Monoraphidium neglectum from its genome sequence reveals characteristics suitable for biofuel production.</title>
        <authorList>
            <person name="Bogen C."/>
            <person name="Al-Dilaimi A."/>
            <person name="Albersmeier A."/>
            <person name="Wichmann J."/>
            <person name="Grundmann M."/>
            <person name="Rupp O."/>
            <person name="Lauersen K.J."/>
            <person name="Blifernez-Klassen O."/>
            <person name="Kalinowski J."/>
            <person name="Goesmann A."/>
            <person name="Mussgnug J.H."/>
            <person name="Kruse O."/>
        </authorList>
    </citation>
    <scope>NUCLEOTIDE SEQUENCE [LARGE SCALE GENOMIC DNA]</scope>
    <source>
        <strain evidence="2 3">SAG 48.87</strain>
    </source>
</reference>
<feature type="region of interest" description="Disordered" evidence="1">
    <location>
        <begin position="667"/>
        <end position="714"/>
    </location>
</feature>
<dbReference type="GO" id="GO:0005759">
    <property type="term" value="C:mitochondrial matrix"/>
    <property type="evidence" value="ECO:0007669"/>
    <property type="project" value="TreeGrafter"/>
</dbReference>
<feature type="region of interest" description="Disordered" evidence="1">
    <location>
        <begin position="251"/>
        <end position="296"/>
    </location>
</feature>
<evidence type="ECO:0000256" key="1">
    <source>
        <dbReference type="SAM" id="MobiDB-lite"/>
    </source>
</evidence>
<dbReference type="GO" id="GO:0035770">
    <property type="term" value="C:ribonucleoprotein granule"/>
    <property type="evidence" value="ECO:0007669"/>
    <property type="project" value="TreeGrafter"/>
</dbReference>
<sequence>MLNAKLKSDRSLRFVQRRVVPLVSPEHITVNIRRAQTARQVERLCDEYWAQLSPLHVSACLTRLAHLSLRGGGGQGKGGGDDGAAADALVARLLERAQKLLPGFQARQLANTLWAVARLGASPGGAFRDGYYASLERQLPFFEPQQLANTAWALAALGWPVPRRVTRLLLWAALPALGGFEPRELACLVSAASRLPTLPGRPWLLRFLRGVGPRLGEFGAQEASVLAAALARLHQRDAQLLRRQLPARRAAAAGAPRQQAEQGQQEEVKEVGHDLQEQRREEGAEDEQLGQWESAQQGPASAGLVLPLPARFTGALLQAIERTLPRQTPQGLSSTLWALAHLGVRLGPEWMTRYWDAAARELAAQTPQGLSLTLWAAARLRARPPRELLGRAVRLSRAALPGAPPQHMANTLWALARLRAAVGAAWLGEFQRCSYAALGAASARDITCMLTGLLALRVAPGRRWLARCITELHHRLPSMAPRELSLCLLALARAGQAAAAAAGDGGAGAAPPWPGRAFMADYFAASAAHLEAGRAAPQGLANTAVALATLDCRPPAAWEAAFFRAAEQLLPSFSPRDVASTLWALAVLDVRPPAGWMQQLLASMPVLEMSAAQLSGVLWALARLEVQPGGAWVRAFVQRTREVSAALEGAGAGANTAPLRQAVANTGDVPVGVNGHHSIGSSSSRSSSITSTHTNGSSSTNTLTPTSSSSGSGNGASNAFSAVILQGLTAWAGASGRLDLGAGLQGAGEPQPTAGASVHAHADPAVAAAMQLTAL</sequence>
<evidence type="ECO:0008006" key="4">
    <source>
        <dbReference type="Google" id="ProtNLM"/>
    </source>
</evidence>
<organism evidence="2 3">
    <name type="scientific">Monoraphidium neglectum</name>
    <dbReference type="NCBI Taxonomy" id="145388"/>
    <lineage>
        <taxon>Eukaryota</taxon>
        <taxon>Viridiplantae</taxon>
        <taxon>Chlorophyta</taxon>
        <taxon>core chlorophytes</taxon>
        <taxon>Chlorophyceae</taxon>
        <taxon>CS clade</taxon>
        <taxon>Sphaeropleales</taxon>
        <taxon>Selenastraceae</taxon>
        <taxon>Monoraphidium</taxon>
    </lineage>
</organism>
<gene>
    <name evidence="2" type="ORF">MNEG_11709</name>
</gene>
<protein>
    <recommendedName>
        <fullName evidence="4">Tbc2 translation factor, chloroplastic</fullName>
    </recommendedName>
</protein>
<feature type="compositionally biased region" description="Basic and acidic residues" evidence="1">
    <location>
        <begin position="266"/>
        <end position="282"/>
    </location>
</feature>
<dbReference type="GO" id="GO:0009507">
    <property type="term" value="C:chloroplast"/>
    <property type="evidence" value="ECO:0007669"/>
    <property type="project" value="GOC"/>
</dbReference>
<feature type="compositionally biased region" description="Low complexity" evidence="1">
    <location>
        <begin position="251"/>
        <end position="265"/>
    </location>
</feature>
<dbReference type="OrthoDB" id="551281at2759"/>
<evidence type="ECO:0000313" key="2">
    <source>
        <dbReference type="EMBL" id="KIY96253.1"/>
    </source>
</evidence>
<dbReference type="GO" id="GO:0000963">
    <property type="term" value="P:mitochondrial RNA processing"/>
    <property type="evidence" value="ECO:0007669"/>
    <property type="project" value="TreeGrafter"/>
</dbReference>
<dbReference type="Proteomes" id="UP000054498">
    <property type="component" value="Unassembled WGS sequence"/>
</dbReference>
<proteinExistence type="predicted"/>
<accession>A0A0D2KKC8</accession>
<dbReference type="GO" id="GO:0003723">
    <property type="term" value="F:RNA binding"/>
    <property type="evidence" value="ECO:0007669"/>
    <property type="project" value="TreeGrafter"/>
</dbReference>
<dbReference type="GeneID" id="25728998"/>
<name>A0A0D2KKC8_9CHLO</name>
<dbReference type="PANTHER" id="PTHR21228:SF40">
    <property type="entry name" value="LD45607P"/>
    <property type="match status" value="1"/>
</dbReference>
<dbReference type="GO" id="GO:1901259">
    <property type="term" value="P:chloroplast rRNA processing"/>
    <property type="evidence" value="ECO:0007669"/>
    <property type="project" value="TreeGrafter"/>
</dbReference>
<dbReference type="RefSeq" id="XP_013895273.1">
    <property type="nucleotide sequence ID" value="XM_014039819.1"/>
</dbReference>
<dbReference type="GO" id="GO:0044528">
    <property type="term" value="P:regulation of mitochondrial mRNA stability"/>
    <property type="evidence" value="ECO:0007669"/>
    <property type="project" value="TreeGrafter"/>
</dbReference>
<feature type="compositionally biased region" description="Low complexity" evidence="1">
    <location>
        <begin position="675"/>
        <end position="714"/>
    </location>
</feature>
<dbReference type="PANTHER" id="PTHR21228">
    <property type="entry name" value="FAST LEU-RICH DOMAIN-CONTAINING"/>
    <property type="match status" value="1"/>
</dbReference>